<dbReference type="Proteomes" id="UP000188532">
    <property type="component" value="Unassembled WGS sequence"/>
</dbReference>
<gene>
    <name evidence="1" type="ORF">BZL29_8443</name>
</gene>
<proteinExistence type="predicted"/>
<organism evidence="1 2">
    <name type="scientific">Mycobacterium kansasii</name>
    <dbReference type="NCBI Taxonomy" id="1768"/>
    <lineage>
        <taxon>Bacteria</taxon>
        <taxon>Bacillati</taxon>
        <taxon>Actinomycetota</taxon>
        <taxon>Actinomycetes</taxon>
        <taxon>Mycobacteriales</taxon>
        <taxon>Mycobacteriaceae</taxon>
        <taxon>Mycobacterium</taxon>
    </lineage>
</organism>
<dbReference type="AlphaFoldDB" id="A0A1V3W9X2"/>
<reference evidence="1 2" key="1">
    <citation type="submission" date="2017-02" db="EMBL/GenBank/DDBJ databases">
        <title>Complete genome sequences of Mycobacterium kansasii strains isolated from rhesus macaques.</title>
        <authorList>
            <person name="Panda A."/>
            <person name="Nagaraj S."/>
            <person name="Zhao X."/>
            <person name="Tettelin H."/>
            <person name="Detolla L.J."/>
        </authorList>
    </citation>
    <scope>NUCLEOTIDE SEQUENCE [LARGE SCALE GENOMIC DNA]</scope>
    <source>
        <strain evidence="1 2">11-3469</strain>
    </source>
</reference>
<accession>A0A1V3W9X2</accession>
<name>A0A1V3W9X2_MYCKA</name>
<sequence>MIAELMFGFWVFLTARRHELSSGYRTWHTLTPAELAARNYTTA</sequence>
<protein>
    <submittedName>
        <fullName evidence="1">Uncharacterized protein</fullName>
    </submittedName>
</protein>
<evidence type="ECO:0000313" key="1">
    <source>
        <dbReference type="EMBL" id="OOK63777.1"/>
    </source>
</evidence>
<comment type="caution">
    <text evidence="1">The sequence shown here is derived from an EMBL/GenBank/DDBJ whole genome shotgun (WGS) entry which is preliminary data.</text>
</comment>
<evidence type="ECO:0000313" key="2">
    <source>
        <dbReference type="Proteomes" id="UP000188532"/>
    </source>
</evidence>
<dbReference type="EMBL" id="MVBN01000016">
    <property type="protein sequence ID" value="OOK63777.1"/>
    <property type="molecule type" value="Genomic_DNA"/>
</dbReference>